<dbReference type="InterPro" id="IPR024079">
    <property type="entry name" value="MetalloPept_cat_dom_sf"/>
</dbReference>
<name>A0A9D3MMZ7_ANGAN</name>
<keyword evidence="4" id="KW-0862">Zinc</keyword>
<dbReference type="PANTHER" id="PTHR45702">
    <property type="entry name" value="ADAM10/ADAM17 METALLOPEPTIDASE FAMILY MEMBER"/>
    <property type="match status" value="1"/>
</dbReference>
<proteinExistence type="predicted"/>
<evidence type="ECO:0000256" key="4">
    <source>
        <dbReference type="PROSITE-ProRule" id="PRU00276"/>
    </source>
</evidence>
<dbReference type="SUPFAM" id="SSF57552">
    <property type="entry name" value="Blood coagulation inhibitor (disintegrin)"/>
    <property type="match status" value="1"/>
</dbReference>
<dbReference type="Pfam" id="PF00200">
    <property type="entry name" value="Disintegrin"/>
    <property type="match status" value="1"/>
</dbReference>
<keyword evidence="10" id="KW-1185">Reference proteome</keyword>
<comment type="caution">
    <text evidence="4">Lacks conserved residue(s) required for the propagation of feature annotation.</text>
</comment>
<keyword evidence="5" id="KW-1133">Transmembrane helix</keyword>
<dbReference type="GO" id="GO:0006509">
    <property type="term" value="P:membrane protein ectodomain proteolysis"/>
    <property type="evidence" value="ECO:0007669"/>
    <property type="project" value="TreeGrafter"/>
</dbReference>
<dbReference type="EMBL" id="JAFIRN010000004">
    <property type="protein sequence ID" value="KAG5850792.1"/>
    <property type="molecule type" value="Genomic_DNA"/>
</dbReference>
<feature type="active site" evidence="4">
    <location>
        <position position="368"/>
    </location>
</feature>
<dbReference type="PROSITE" id="PS50214">
    <property type="entry name" value="DISINTEGRIN_2"/>
    <property type="match status" value="1"/>
</dbReference>
<evidence type="ECO:0000259" key="7">
    <source>
        <dbReference type="PROSITE" id="PS50214"/>
    </source>
</evidence>
<dbReference type="OMA" id="LITIQNY"/>
<feature type="domain" description="Disintegrin" evidence="7">
    <location>
        <begin position="437"/>
        <end position="529"/>
    </location>
</feature>
<dbReference type="GO" id="GO:0007219">
    <property type="term" value="P:Notch signaling pathway"/>
    <property type="evidence" value="ECO:0007669"/>
    <property type="project" value="TreeGrafter"/>
</dbReference>
<feature type="binding site" evidence="4">
    <location>
        <position position="367"/>
    </location>
    <ligand>
        <name>Zn(2+)</name>
        <dbReference type="ChEBI" id="CHEBI:29105"/>
        <note>catalytic</note>
    </ligand>
</feature>
<keyword evidence="5" id="KW-0472">Membrane</keyword>
<dbReference type="SUPFAM" id="SSF55486">
    <property type="entry name" value="Metalloproteases ('zincins'), catalytic domain"/>
    <property type="match status" value="1"/>
</dbReference>
<dbReference type="GO" id="GO:0004222">
    <property type="term" value="F:metalloendopeptidase activity"/>
    <property type="evidence" value="ECO:0007669"/>
    <property type="project" value="InterPro"/>
</dbReference>
<dbReference type="InterPro" id="IPR049038">
    <property type="entry name" value="ADAM10_Cys-rich"/>
</dbReference>
<dbReference type="InterPro" id="IPR001762">
    <property type="entry name" value="Disintegrin_dom"/>
</dbReference>
<gene>
    <name evidence="9" type="ORF">ANANG_G00086200</name>
</gene>
<feature type="signal peptide" evidence="6">
    <location>
        <begin position="1"/>
        <end position="21"/>
    </location>
</feature>
<keyword evidence="5" id="KW-0812">Transmembrane</keyword>
<comment type="caution">
    <text evidence="9">The sequence shown here is derived from an EMBL/GenBank/DDBJ whole genome shotgun (WGS) entry which is preliminary data.</text>
</comment>
<dbReference type="OrthoDB" id="2149267at2759"/>
<evidence type="ECO:0000256" key="5">
    <source>
        <dbReference type="SAM" id="Phobius"/>
    </source>
</evidence>
<evidence type="ECO:0000256" key="1">
    <source>
        <dbReference type="ARBA" id="ARBA00001809"/>
    </source>
</evidence>
<feature type="binding site" evidence="4">
    <location>
        <position position="371"/>
    </location>
    <ligand>
        <name>Zn(2+)</name>
        <dbReference type="ChEBI" id="CHEBI:29105"/>
        <note>catalytic</note>
    </ligand>
</feature>
<evidence type="ECO:0000313" key="10">
    <source>
        <dbReference type="Proteomes" id="UP001044222"/>
    </source>
</evidence>
<feature type="binding site" evidence="4">
    <location>
        <position position="377"/>
    </location>
    <ligand>
        <name>Zn(2+)</name>
        <dbReference type="ChEBI" id="CHEBI:29105"/>
        <note>catalytic</note>
    </ligand>
</feature>
<feature type="chain" id="PRO_5039593768" description="ADAM10 endopeptidase" evidence="6">
    <location>
        <begin position="22"/>
        <end position="686"/>
    </location>
</feature>
<dbReference type="InterPro" id="IPR051489">
    <property type="entry name" value="ADAM_Metalloproteinase"/>
</dbReference>
<evidence type="ECO:0000313" key="9">
    <source>
        <dbReference type="EMBL" id="KAG5850792.1"/>
    </source>
</evidence>
<reference evidence="9" key="1">
    <citation type="submission" date="2021-01" db="EMBL/GenBank/DDBJ databases">
        <title>A chromosome-scale assembly of European eel, Anguilla anguilla.</title>
        <authorList>
            <person name="Henkel C."/>
            <person name="Jong-Raadsen S.A."/>
            <person name="Dufour S."/>
            <person name="Weltzien F.-A."/>
            <person name="Palstra A.P."/>
            <person name="Pelster B."/>
            <person name="Spaink H.P."/>
            <person name="Van Den Thillart G.E."/>
            <person name="Jansen H."/>
            <person name="Zahm M."/>
            <person name="Klopp C."/>
            <person name="Cedric C."/>
            <person name="Louis A."/>
            <person name="Berthelot C."/>
            <person name="Parey E."/>
            <person name="Roest Crollius H."/>
            <person name="Montfort J."/>
            <person name="Robinson-Rechavi M."/>
            <person name="Bucao C."/>
            <person name="Bouchez O."/>
            <person name="Gislard M."/>
            <person name="Lluch J."/>
            <person name="Milhes M."/>
            <person name="Lampietro C."/>
            <person name="Lopez Roques C."/>
            <person name="Donnadieu C."/>
            <person name="Braasch I."/>
            <person name="Desvignes T."/>
            <person name="Postlethwait J."/>
            <person name="Bobe J."/>
            <person name="Guiguen Y."/>
            <person name="Dirks R."/>
        </authorList>
    </citation>
    <scope>NUCLEOTIDE SEQUENCE</scope>
    <source>
        <strain evidence="9">Tag_6206</strain>
        <tissue evidence="9">Liver</tissue>
    </source>
</reference>
<dbReference type="Gene3D" id="4.10.70.10">
    <property type="entry name" value="Disintegrin domain"/>
    <property type="match status" value="1"/>
</dbReference>
<dbReference type="Pfam" id="PF21299">
    <property type="entry name" value="ADAM10_Cys-rich"/>
    <property type="match status" value="1"/>
</dbReference>
<keyword evidence="6" id="KW-0732">Signal</keyword>
<protein>
    <recommendedName>
        <fullName evidence="2">ADAM10 endopeptidase</fullName>
        <ecNumber evidence="2">3.4.24.81</ecNumber>
    </recommendedName>
</protein>
<organism evidence="9 10">
    <name type="scientific">Anguilla anguilla</name>
    <name type="common">European freshwater eel</name>
    <name type="synonym">Muraena anguilla</name>
    <dbReference type="NCBI Taxonomy" id="7936"/>
    <lineage>
        <taxon>Eukaryota</taxon>
        <taxon>Metazoa</taxon>
        <taxon>Chordata</taxon>
        <taxon>Craniata</taxon>
        <taxon>Vertebrata</taxon>
        <taxon>Euteleostomi</taxon>
        <taxon>Actinopterygii</taxon>
        <taxon>Neopterygii</taxon>
        <taxon>Teleostei</taxon>
        <taxon>Anguilliformes</taxon>
        <taxon>Anguillidae</taxon>
        <taxon>Anguilla</taxon>
    </lineage>
</organism>
<dbReference type="EC" id="3.4.24.81" evidence="2"/>
<evidence type="ECO:0000256" key="2">
    <source>
        <dbReference type="ARBA" id="ARBA00012332"/>
    </source>
</evidence>
<feature type="domain" description="Peptidase M12B" evidence="8">
    <location>
        <begin position="209"/>
        <end position="436"/>
    </location>
</feature>
<dbReference type="PROSITE" id="PS50215">
    <property type="entry name" value="ADAM_MEPRO"/>
    <property type="match status" value="1"/>
</dbReference>
<keyword evidence="3" id="KW-0165">Cleavage on pair of basic residues</keyword>
<dbReference type="Pfam" id="PF13574">
    <property type="entry name" value="Reprolysin_2"/>
    <property type="match status" value="1"/>
</dbReference>
<dbReference type="GO" id="GO:0005886">
    <property type="term" value="C:plasma membrane"/>
    <property type="evidence" value="ECO:0007669"/>
    <property type="project" value="TreeGrafter"/>
</dbReference>
<evidence type="ECO:0000256" key="6">
    <source>
        <dbReference type="SAM" id="SignalP"/>
    </source>
</evidence>
<accession>A0A9D3MMZ7</accession>
<dbReference type="Proteomes" id="UP001044222">
    <property type="component" value="Unassembled WGS sequence"/>
</dbReference>
<dbReference type="SMART" id="SM00050">
    <property type="entry name" value="DISIN"/>
    <property type="match status" value="1"/>
</dbReference>
<dbReference type="AlphaFoldDB" id="A0A9D3MMZ7"/>
<comment type="catalytic activity">
    <reaction evidence="1">
        <text>Endopeptidase of broad specificity.</text>
        <dbReference type="EC" id="3.4.24.81"/>
    </reaction>
</comment>
<sequence length="686" mass="76648">MRIIWCGLLVSLLCSGGPATGARDGISPFIRHYEGLSYDREAVHRKHQRVKRETNRDRQVVQLDFRAFNRNFSLRLKRDTAGFVDDFEVNVKEAARAADLSHIYSGQLEDDGTSSCHGTILQGQFEGSIETANGTYFVEPLHRYSTEQSEHHSVIYHEDDVDDLAVGRGHEEFCGAEQLQRFTQILRQEEAVQVEPMSRSRRTVDSSKTTCLLHFQADQFYYQRFGSVEAVIGQVATYMKAVNDIYDKVDFDGIKLINFKVKSLRVVHEEDPSSPFYRPFVGPEKLLSLYSEMNWGNYCLSYLLTNRDYSGVLGLAWEGKLGNWGGICSKFAIMRDRENASLNTGLITLQKYGQYLTPRHVQLTLAHELGHSLGAPHDEGKNCGNLGSTGGKGRFLMFPHATNEVQENNDKFSPCSITFISNLLRIKKDKCFIDSDQPICGNRIVEDGEECDIGHNEMDPCCYSAKEPAAVQCNLKPNKLCSPSQGPCCSSSCVFKRYGVICEKESECQLTSTCSGTLATCPLPLAKPNMTACAKDTRVCLNGECVQSLCLKYGLQQCDCSEVSTTDKCYLCCQEPGKPNTCASTTSSVLSQYFHGASVPLVAGAPCFDKQGYCDMFRVCRILDADGPIARLKNAFLHLNEFDDLAEWMEAHWWHILLAICVIAAVMACIICLCGRTLESEKDKEK</sequence>
<keyword evidence="4" id="KW-0479">Metal-binding</keyword>
<dbReference type="Gene3D" id="3.40.390.10">
    <property type="entry name" value="Collagenase (Catalytic Domain)"/>
    <property type="match status" value="1"/>
</dbReference>
<dbReference type="InterPro" id="IPR036436">
    <property type="entry name" value="Disintegrin_dom_sf"/>
</dbReference>
<feature type="transmembrane region" description="Helical" evidence="5">
    <location>
        <begin position="653"/>
        <end position="674"/>
    </location>
</feature>
<dbReference type="InterPro" id="IPR001590">
    <property type="entry name" value="Peptidase_M12B"/>
</dbReference>
<evidence type="ECO:0000259" key="8">
    <source>
        <dbReference type="PROSITE" id="PS50215"/>
    </source>
</evidence>
<evidence type="ECO:0000256" key="3">
    <source>
        <dbReference type="ARBA" id="ARBA00022685"/>
    </source>
</evidence>
<dbReference type="PANTHER" id="PTHR45702:SF1">
    <property type="entry name" value="DISINTEGRIN AND METALLOPROTEINASE DOMAIN-CONTAINING PROTEIN 10 ISOFORM X1"/>
    <property type="match status" value="1"/>
</dbReference>
<dbReference type="GO" id="GO:0046872">
    <property type="term" value="F:metal ion binding"/>
    <property type="evidence" value="ECO:0007669"/>
    <property type="project" value="UniProtKB-KW"/>
</dbReference>